<dbReference type="AlphaFoldDB" id="A0A4C1TSY2"/>
<keyword evidence="2" id="KW-1185">Reference proteome</keyword>
<sequence>MRVHRLAIGVESVGVDARSEHPRPMNTFLSYHNPGSYSQDPADEARRIASRRYIVLRENRSKRDSLRGEKKLRQNQKSLETNSTVNVTAIMAPSLIHVHFVMTGRVAATALTPAGFIVRSVAKHFVSVSCTDFFIYPYGSGQVRYRPSSTVPASN</sequence>
<organism evidence="1 2">
    <name type="scientific">Eumeta variegata</name>
    <name type="common">Bagworm moth</name>
    <name type="synonym">Eumeta japonica</name>
    <dbReference type="NCBI Taxonomy" id="151549"/>
    <lineage>
        <taxon>Eukaryota</taxon>
        <taxon>Metazoa</taxon>
        <taxon>Ecdysozoa</taxon>
        <taxon>Arthropoda</taxon>
        <taxon>Hexapoda</taxon>
        <taxon>Insecta</taxon>
        <taxon>Pterygota</taxon>
        <taxon>Neoptera</taxon>
        <taxon>Endopterygota</taxon>
        <taxon>Lepidoptera</taxon>
        <taxon>Glossata</taxon>
        <taxon>Ditrysia</taxon>
        <taxon>Tineoidea</taxon>
        <taxon>Psychidae</taxon>
        <taxon>Oiketicinae</taxon>
        <taxon>Eumeta</taxon>
    </lineage>
</organism>
<evidence type="ECO:0000313" key="2">
    <source>
        <dbReference type="Proteomes" id="UP000299102"/>
    </source>
</evidence>
<evidence type="ECO:0000313" key="1">
    <source>
        <dbReference type="EMBL" id="GBP17122.1"/>
    </source>
</evidence>
<dbReference type="EMBL" id="BGZK01000085">
    <property type="protein sequence ID" value="GBP17122.1"/>
    <property type="molecule type" value="Genomic_DNA"/>
</dbReference>
<proteinExistence type="predicted"/>
<comment type="caution">
    <text evidence="1">The sequence shown here is derived from an EMBL/GenBank/DDBJ whole genome shotgun (WGS) entry which is preliminary data.</text>
</comment>
<accession>A0A4C1TSY2</accession>
<dbReference type="Proteomes" id="UP000299102">
    <property type="component" value="Unassembled WGS sequence"/>
</dbReference>
<protein>
    <submittedName>
        <fullName evidence="1">Uncharacterized protein</fullName>
    </submittedName>
</protein>
<gene>
    <name evidence="1" type="ORF">EVAR_17249_1</name>
</gene>
<reference evidence="1 2" key="1">
    <citation type="journal article" date="2019" name="Commun. Biol.">
        <title>The bagworm genome reveals a unique fibroin gene that provides high tensile strength.</title>
        <authorList>
            <person name="Kono N."/>
            <person name="Nakamura H."/>
            <person name="Ohtoshi R."/>
            <person name="Tomita M."/>
            <person name="Numata K."/>
            <person name="Arakawa K."/>
        </authorList>
    </citation>
    <scope>NUCLEOTIDE SEQUENCE [LARGE SCALE GENOMIC DNA]</scope>
</reference>
<name>A0A4C1TSY2_EUMVA</name>